<dbReference type="Pfam" id="PF00834">
    <property type="entry name" value="Ribul_P_3_epim"/>
    <property type="match status" value="1"/>
</dbReference>
<evidence type="ECO:0000313" key="4">
    <source>
        <dbReference type="Proteomes" id="UP000179230"/>
    </source>
</evidence>
<evidence type="ECO:0000313" key="3">
    <source>
        <dbReference type="EMBL" id="OGG87904.1"/>
    </source>
</evidence>
<evidence type="ECO:0000256" key="2">
    <source>
        <dbReference type="ARBA" id="ARBA00023235"/>
    </source>
</evidence>
<dbReference type="Proteomes" id="UP000179230">
    <property type="component" value="Unassembled WGS sequence"/>
</dbReference>
<keyword evidence="1" id="KW-0479">Metal-binding</keyword>
<dbReference type="EMBL" id="MFMT01000036">
    <property type="protein sequence ID" value="OGG87904.1"/>
    <property type="molecule type" value="Genomic_DNA"/>
</dbReference>
<dbReference type="AlphaFoldDB" id="A0A1F6FPW8"/>
<keyword evidence="2" id="KW-0413">Isomerase</keyword>
<comment type="caution">
    <text evidence="3">The sequence shown here is derived from an EMBL/GenBank/DDBJ whole genome shotgun (WGS) entry which is preliminary data.</text>
</comment>
<dbReference type="GO" id="GO:0046872">
    <property type="term" value="F:metal ion binding"/>
    <property type="evidence" value="ECO:0007669"/>
    <property type="project" value="UniProtKB-KW"/>
</dbReference>
<gene>
    <name evidence="3" type="ORF">A2592_01430</name>
</gene>
<sequence length="217" mass="23969">MFTSPIIPAIIPSTLSDLRQLVSRLAGLPEIHLDVVDGIFVPFISWPYNSQELPMVAKESLDVFSLEVDLMVSKPLPAARDWIEAGADQLVFHVETISLASFKDFTDNTNMTVGISSNNDTDFNILKEYLPYADYVQVMGIGAIGTQGQPFDVRALDRIVMIRENFPDLAISIDGSVNAETLPTLASLKLNRYIVGSAIMKHDDPILAYKKFTTMAT</sequence>
<dbReference type="Gene3D" id="3.20.20.70">
    <property type="entry name" value="Aldolase class I"/>
    <property type="match status" value="1"/>
</dbReference>
<dbReference type="GO" id="GO:0016857">
    <property type="term" value="F:racemase and epimerase activity, acting on carbohydrates and derivatives"/>
    <property type="evidence" value="ECO:0007669"/>
    <property type="project" value="InterPro"/>
</dbReference>
<dbReference type="InterPro" id="IPR000056">
    <property type="entry name" value="Ribul_P_3_epim-like"/>
</dbReference>
<dbReference type="InterPro" id="IPR013785">
    <property type="entry name" value="Aldolase_TIM"/>
</dbReference>
<dbReference type="InterPro" id="IPR011060">
    <property type="entry name" value="RibuloseP-bd_barrel"/>
</dbReference>
<proteinExistence type="predicted"/>
<dbReference type="GO" id="GO:0005975">
    <property type="term" value="P:carbohydrate metabolic process"/>
    <property type="evidence" value="ECO:0007669"/>
    <property type="project" value="InterPro"/>
</dbReference>
<protein>
    <recommendedName>
        <fullName evidence="5">Ribulose-phosphate 3-epimerase</fullName>
    </recommendedName>
</protein>
<organism evidence="3 4">
    <name type="scientific">Candidatus Kaiserbacteria bacterium RIFOXYD1_FULL_42_15</name>
    <dbReference type="NCBI Taxonomy" id="1798532"/>
    <lineage>
        <taxon>Bacteria</taxon>
        <taxon>Candidatus Kaiseribacteriota</taxon>
    </lineage>
</organism>
<dbReference type="SUPFAM" id="SSF51366">
    <property type="entry name" value="Ribulose-phoshate binding barrel"/>
    <property type="match status" value="1"/>
</dbReference>
<name>A0A1F6FPW8_9BACT</name>
<dbReference type="PANTHER" id="PTHR11749">
    <property type="entry name" value="RIBULOSE-5-PHOSPHATE-3-EPIMERASE"/>
    <property type="match status" value="1"/>
</dbReference>
<evidence type="ECO:0008006" key="5">
    <source>
        <dbReference type="Google" id="ProtNLM"/>
    </source>
</evidence>
<accession>A0A1F6FPW8</accession>
<evidence type="ECO:0000256" key="1">
    <source>
        <dbReference type="ARBA" id="ARBA00022723"/>
    </source>
</evidence>
<reference evidence="3 4" key="1">
    <citation type="journal article" date="2016" name="Nat. Commun.">
        <title>Thousands of microbial genomes shed light on interconnected biogeochemical processes in an aquifer system.</title>
        <authorList>
            <person name="Anantharaman K."/>
            <person name="Brown C.T."/>
            <person name="Hug L.A."/>
            <person name="Sharon I."/>
            <person name="Castelle C.J."/>
            <person name="Probst A.J."/>
            <person name="Thomas B.C."/>
            <person name="Singh A."/>
            <person name="Wilkins M.J."/>
            <person name="Karaoz U."/>
            <person name="Brodie E.L."/>
            <person name="Williams K.H."/>
            <person name="Hubbard S.S."/>
            <person name="Banfield J.F."/>
        </authorList>
    </citation>
    <scope>NUCLEOTIDE SEQUENCE [LARGE SCALE GENOMIC DNA]</scope>
</reference>